<dbReference type="OrthoDB" id="9806673at2"/>
<dbReference type="SUPFAM" id="SSF75620">
    <property type="entry name" value="Release factor"/>
    <property type="match status" value="1"/>
</dbReference>
<comment type="PTM">
    <text evidence="7">Methylated by PrmC. Methylation increases the termination efficiency of RF1.</text>
</comment>
<keyword evidence="6 7" id="KW-0648">Protein biosynthesis</keyword>
<dbReference type="Gene3D" id="6.10.140.1950">
    <property type="match status" value="1"/>
</dbReference>
<dbReference type="Gene3D" id="3.30.160.20">
    <property type="match status" value="1"/>
</dbReference>
<organism evidence="11 12">
    <name type="scientific">Lebetimonas natsushimae</name>
    <dbReference type="NCBI Taxonomy" id="1936991"/>
    <lineage>
        <taxon>Bacteria</taxon>
        <taxon>Pseudomonadati</taxon>
        <taxon>Campylobacterota</taxon>
        <taxon>Epsilonproteobacteria</taxon>
        <taxon>Nautiliales</taxon>
        <taxon>Nautiliaceae</taxon>
        <taxon>Lebetimonas</taxon>
    </lineage>
</organism>
<comment type="subcellular location">
    <subcellularLocation>
        <location evidence="2 7">Cytoplasm</location>
    </subcellularLocation>
</comment>
<dbReference type="AlphaFoldDB" id="A0A292YCE9"/>
<dbReference type="InterPro" id="IPR045853">
    <property type="entry name" value="Pep_chain_release_fac_I_sf"/>
</dbReference>
<gene>
    <name evidence="7" type="primary">prfA</name>
    <name evidence="11" type="ORF">LNAT_P0355</name>
</gene>
<dbReference type="FunFam" id="3.30.160.20:FF:000004">
    <property type="entry name" value="Peptide chain release factor 1"/>
    <property type="match status" value="1"/>
</dbReference>
<keyword evidence="4 7" id="KW-0488">Methylation</keyword>
<dbReference type="InterPro" id="IPR005139">
    <property type="entry name" value="PCRF"/>
</dbReference>
<dbReference type="NCBIfam" id="NF001859">
    <property type="entry name" value="PRK00591.1"/>
    <property type="match status" value="1"/>
</dbReference>
<dbReference type="GO" id="GO:0005829">
    <property type="term" value="C:cytosol"/>
    <property type="evidence" value="ECO:0007669"/>
    <property type="project" value="UniProtKB-ARBA"/>
</dbReference>
<dbReference type="Proteomes" id="UP000217944">
    <property type="component" value="Unassembled WGS sequence"/>
</dbReference>
<evidence type="ECO:0000313" key="12">
    <source>
        <dbReference type="Proteomes" id="UP000217944"/>
    </source>
</evidence>
<feature type="domain" description="Prokaryotic-type class I peptide chain release factors" evidence="10">
    <location>
        <begin position="224"/>
        <end position="240"/>
    </location>
</feature>
<dbReference type="HAMAP" id="MF_00093">
    <property type="entry name" value="Rel_fac_1"/>
    <property type="match status" value="1"/>
</dbReference>
<keyword evidence="5 7" id="KW-0963">Cytoplasm</keyword>
<evidence type="ECO:0000256" key="1">
    <source>
        <dbReference type="ARBA" id="ARBA00002986"/>
    </source>
</evidence>
<evidence type="ECO:0000256" key="4">
    <source>
        <dbReference type="ARBA" id="ARBA00022481"/>
    </source>
</evidence>
<feature type="modified residue" description="N5-methylglutamine" evidence="7">
    <location>
        <position position="231"/>
    </location>
</feature>
<comment type="function">
    <text evidence="1 7">Peptide chain release factor 1 directs the termination of translation in response to the peptide chain termination codons UAG and UAA.</text>
</comment>
<dbReference type="InterPro" id="IPR050057">
    <property type="entry name" value="Prokaryotic/Mito_RF"/>
</dbReference>
<dbReference type="InterPro" id="IPR000352">
    <property type="entry name" value="Pep_chain_release_fac_I"/>
</dbReference>
<evidence type="ECO:0000313" key="11">
    <source>
        <dbReference type="EMBL" id="GAX87060.1"/>
    </source>
</evidence>
<evidence type="ECO:0000256" key="2">
    <source>
        <dbReference type="ARBA" id="ARBA00004496"/>
    </source>
</evidence>
<evidence type="ECO:0000259" key="10">
    <source>
        <dbReference type="PROSITE" id="PS00745"/>
    </source>
</evidence>
<dbReference type="GO" id="GO:0016149">
    <property type="term" value="F:translation release factor activity, codon specific"/>
    <property type="evidence" value="ECO:0007669"/>
    <property type="project" value="UniProtKB-UniRule"/>
</dbReference>
<evidence type="ECO:0000256" key="9">
    <source>
        <dbReference type="SAM" id="Coils"/>
    </source>
</evidence>
<dbReference type="PANTHER" id="PTHR43804:SF7">
    <property type="entry name" value="LD18447P"/>
    <property type="match status" value="1"/>
</dbReference>
<dbReference type="Pfam" id="PF00472">
    <property type="entry name" value="RF-1"/>
    <property type="match status" value="1"/>
</dbReference>
<dbReference type="FunFam" id="3.30.70.1660:FF:000004">
    <property type="entry name" value="Peptide chain release factor 1"/>
    <property type="match status" value="1"/>
</dbReference>
<comment type="similarity">
    <text evidence="3 7">Belongs to the prokaryotic/mitochondrial release factor family.</text>
</comment>
<comment type="caution">
    <text evidence="11">The sequence shown here is derived from an EMBL/GenBank/DDBJ whole genome shotgun (WGS) entry which is preliminary data.</text>
</comment>
<dbReference type="FunFam" id="3.30.70.1660:FF:000002">
    <property type="entry name" value="Peptide chain release factor 1"/>
    <property type="match status" value="1"/>
</dbReference>
<dbReference type="RefSeq" id="WP_096258217.1">
    <property type="nucleotide sequence ID" value="NZ_BDME01000001.1"/>
</dbReference>
<evidence type="ECO:0000256" key="3">
    <source>
        <dbReference type="ARBA" id="ARBA00010835"/>
    </source>
</evidence>
<dbReference type="PANTHER" id="PTHR43804">
    <property type="entry name" value="LD18447P"/>
    <property type="match status" value="1"/>
</dbReference>
<dbReference type="NCBIfam" id="TIGR00019">
    <property type="entry name" value="prfA"/>
    <property type="match status" value="1"/>
</dbReference>
<dbReference type="Pfam" id="PF03462">
    <property type="entry name" value="PCRF"/>
    <property type="match status" value="1"/>
</dbReference>
<evidence type="ECO:0000256" key="7">
    <source>
        <dbReference type="HAMAP-Rule" id="MF_00093"/>
    </source>
</evidence>
<dbReference type="Gene3D" id="3.30.70.1660">
    <property type="match status" value="2"/>
</dbReference>
<reference evidence="11 12" key="1">
    <citation type="journal article" date="2017" name="Syst. Appl. Microbiol.">
        <title>Lebetimonas natsushimae sp. nov., a novel strictly anaerobic, moderately thermophilic chemoautotroph isolated from a deep-sea hydrothermal vent polychaete nest in the Mid-Okinawa Trough.</title>
        <authorList>
            <person name="Nagata R."/>
            <person name="Takaki Y."/>
            <person name="Tame A."/>
            <person name="Nunoura T."/>
            <person name="Muto H."/>
            <person name="Mino S."/>
            <person name="Sawayama S."/>
            <person name="Takai K."/>
            <person name="Nakagawa S."/>
        </authorList>
    </citation>
    <scope>NUCLEOTIDE SEQUENCE [LARGE SCALE GENOMIC DNA]</scope>
    <source>
        <strain evidence="11 12">HS1857</strain>
    </source>
</reference>
<evidence type="ECO:0000256" key="6">
    <source>
        <dbReference type="ARBA" id="ARBA00022917"/>
    </source>
</evidence>
<name>A0A292YCE9_9BACT</name>
<evidence type="ECO:0000256" key="5">
    <source>
        <dbReference type="ARBA" id="ARBA00022490"/>
    </source>
</evidence>
<evidence type="ECO:0000256" key="8">
    <source>
        <dbReference type="NCBIfam" id="TIGR00019"/>
    </source>
</evidence>
<dbReference type="InterPro" id="IPR004373">
    <property type="entry name" value="RF-1"/>
</dbReference>
<dbReference type="SMART" id="SM00937">
    <property type="entry name" value="PCRF"/>
    <property type="match status" value="1"/>
</dbReference>
<sequence length="355" mass="40396">MLLEKLQPFIEKYNEINQKLSSPEITKDIKQMTKLSREAKHLEEIVNKAKEYENTLNTIEEAKSMLDDPEMAELAKEELKEAENKLPKLEEEIKILLLPKDPNDDKNIFLEIRAGTGGDEAALFVGDLLKAYLKYADNRGWKAEIVSESKNDIGGYKEVIVLIKGEGAYSRLKYEGGTHRVQRIPETESQGRIHTSAVTVAVMPEVDDVDIEIDPKDLKIEVMRAGGAGGQHVNKTESAVRITHTPTGITVSMQDERSQQRNKEKAMQILKARLFEYYEQQRLAQIGETRKSQVGSGDRSERIRTYNYPQNRITDHRIGLTLYRLEQIMNEGLFDEIIDPLIAHYQAEALKEAGL</sequence>
<dbReference type="EMBL" id="BDME01000001">
    <property type="protein sequence ID" value="GAX87060.1"/>
    <property type="molecule type" value="Genomic_DNA"/>
</dbReference>
<keyword evidence="12" id="KW-1185">Reference proteome</keyword>
<accession>A0A292YCE9</accession>
<keyword evidence="9" id="KW-0175">Coiled coil</keyword>
<proteinExistence type="inferred from homology"/>
<dbReference type="PROSITE" id="PS00745">
    <property type="entry name" value="RF_PROK_I"/>
    <property type="match status" value="1"/>
</dbReference>
<feature type="coiled-coil region" evidence="9">
    <location>
        <begin position="32"/>
        <end position="92"/>
    </location>
</feature>
<protein>
    <recommendedName>
        <fullName evidence="7 8">Peptide chain release factor 1</fullName>
        <shortName evidence="7">RF-1</shortName>
    </recommendedName>
</protein>